<dbReference type="EMBL" id="OX465085">
    <property type="protein sequence ID" value="CAI9301695.1"/>
    <property type="molecule type" value="Genomic_DNA"/>
</dbReference>
<keyword evidence="2" id="KW-1185">Reference proteome</keyword>
<dbReference type="InterPro" id="IPR023458">
    <property type="entry name" value="Met-tRNA_ligase_1"/>
</dbReference>
<dbReference type="PANTHER" id="PTHR45765">
    <property type="entry name" value="METHIONINE--TRNA LIGASE"/>
    <property type="match status" value="1"/>
</dbReference>
<gene>
    <name evidence="1" type="ORF">LSALG_LOCUS40228</name>
</gene>
<name>A0AA35ZZE1_LACSI</name>
<dbReference type="PANTHER" id="PTHR45765:SF1">
    <property type="entry name" value="METHIONINE--TRNA LIGASE, CYTOPLASMIC"/>
    <property type="match status" value="1"/>
</dbReference>
<dbReference type="InterPro" id="IPR009080">
    <property type="entry name" value="tRNAsynth_Ia_anticodon-bd"/>
</dbReference>
<dbReference type="Gene3D" id="1.10.730.10">
    <property type="entry name" value="Isoleucyl-tRNA Synthetase, Domain 1"/>
    <property type="match status" value="1"/>
</dbReference>
<organism evidence="1 2">
    <name type="scientific">Lactuca saligna</name>
    <name type="common">Willowleaf lettuce</name>
    <dbReference type="NCBI Taxonomy" id="75948"/>
    <lineage>
        <taxon>Eukaryota</taxon>
        <taxon>Viridiplantae</taxon>
        <taxon>Streptophyta</taxon>
        <taxon>Embryophyta</taxon>
        <taxon>Tracheophyta</taxon>
        <taxon>Spermatophyta</taxon>
        <taxon>Magnoliopsida</taxon>
        <taxon>eudicotyledons</taxon>
        <taxon>Gunneridae</taxon>
        <taxon>Pentapetalae</taxon>
        <taxon>asterids</taxon>
        <taxon>campanulids</taxon>
        <taxon>Asterales</taxon>
        <taxon>Asteraceae</taxon>
        <taxon>Cichorioideae</taxon>
        <taxon>Cichorieae</taxon>
        <taxon>Lactucinae</taxon>
        <taxon>Lactuca</taxon>
    </lineage>
</organism>
<sequence>MEKVKLKQGLKITMRISGEGNAYLQESKFWKLYREDLPSSSTVLKKLSFLHQVSLYGEKGDVEKAKRPWEMIPSGHRIGIPVPLLRELRDEDVELLRERFANSWPCFVIG</sequence>
<dbReference type="Proteomes" id="UP001177003">
    <property type="component" value="Chromosome 9"/>
</dbReference>
<dbReference type="GO" id="GO:0004825">
    <property type="term" value="F:methionine-tRNA ligase activity"/>
    <property type="evidence" value="ECO:0007669"/>
    <property type="project" value="InterPro"/>
</dbReference>
<accession>A0AA35ZZE1</accession>
<dbReference type="GO" id="GO:0017101">
    <property type="term" value="C:aminoacyl-tRNA synthetase multienzyme complex"/>
    <property type="evidence" value="ECO:0007669"/>
    <property type="project" value="TreeGrafter"/>
</dbReference>
<dbReference type="AlphaFoldDB" id="A0AA35ZZE1"/>
<reference evidence="1" key="1">
    <citation type="submission" date="2023-04" db="EMBL/GenBank/DDBJ databases">
        <authorList>
            <person name="Vijverberg K."/>
            <person name="Xiong W."/>
            <person name="Schranz E."/>
        </authorList>
    </citation>
    <scope>NUCLEOTIDE SEQUENCE</scope>
</reference>
<dbReference type="GO" id="GO:0005829">
    <property type="term" value="C:cytosol"/>
    <property type="evidence" value="ECO:0007669"/>
    <property type="project" value="TreeGrafter"/>
</dbReference>
<evidence type="ECO:0000313" key="2">
    <source>
        <dbReference type="Proteomes" id="UP001177003"/>
    </source>
</evidence>
<proteinExistence type="predicted"/>
<dbReference type="SUPFAM" id="SSF47323">
    <property type="entry name" value="Anticodon-binding domain of a subclass of class I aminoacyl-tRNA synthetases"/>
    <property type="match status" value="1"/>
</dbReference>
<evidence type="ECO:0000313" key="1">
    <source>
        <dbReference type="EMBL" id="CAI9301695.1"/>
    </source>
</evidence>
<dbReference type="GO" id="GO:0006431">
    <property type="term" value="P:methionyl-tRNA aminoacylation"/>
    <property type="evidence" value="ECO:0007669"/>
    <property type="project" value="TreeGrafter"/>
</dbReference>
<protein>
    <submittedName>
        <fullName evidence="1">Uncharacterized protein</fullName>
    </submittedName>
</protein>
<dbReference type="GO" id="GO:0005524">
    <property type="term" value="F:ATP binding"/>
    <property type="evidence" value="ECO:0007669"/>
    <property type="project" value="InterPro"/>
</dbReference>